<evidence type="ECO:0000256" key="5">
    <source>
        <dbReference type="ARBA" id="ARBA00004947"/>
    </source>
</evidence>
<organism evidence="11 15">
    <name type="scientific">Didymodactylos carnosus</name>
    <dbReference type="NCBI Taxonomy" id="1234261"/>
    <lineage>
        <taxon>Eukaryota</taxon>
        <taxon>Metazoa</taxon>
        <taxon>Spiralia</taxon>
        <taxon>Gnathifera</taxon>
        <taxon>Rotifera</taxon>
        <taxon>Eurotatoria</taxon>
        <taxon>Bdelloidea</taxon>
        <taxon>Philodinida</taxon>
        <taxon>Philodinidae</taxon>
        <taxon>Didymodactylos</taxon>
    </lineage>
</organism>
<dbReference type="GO" id="GO:0005829">
    <property type="term" value="C:cytosol"/>
    <property type="evidence" value="ECO:0007669"/>
    <property type="project" value="TreeGrafter"/>
</dbReference>
<evidence type="ECO:0000256" key="3">
    <source>
        <dbReference type="ARBA" id="ARBA00001911"/>
    </source>
</evidence>
<dbReference type="Proteomes" id="UP000682733">
    <property type="component" value="Unassembled WGS sequence"/>
</dbReference>
<comment type="pathway">
    <text evidence="5 9">Carbohydrate metabolism; galactose metabolism.</text>
</comment>
<evidence type="ECO:0000256" key="6">
    <source>
        <dbReference type="ARBA" id="ARBA00023027"/>
    </source>
</evidence>
<evidence type="ECO:0000256" key="2">
    <source>
        <dbReference type="ARBA" id="ARBA00000083"/>
    </source>
</evidence>
<dbReference type="Proteomes" id="UP000681722">
    <property type="component" value="Unassembled WGS sequence"/>
</dbReference>
<dbReference type="EMBL" id="CAJNOQ010000339">
    <property type="protein sequence ID" value="CAF0789499.1"/>
    <property type="molecule type" value="Genomic_DNA"/>
</dbReference>
<protein>
    <recommendedName>
        <fullName evidence="9">UDP-glucose 4-epimerase</fullName>
        <ecNumber evidence="9">5.1.3.2</ecNumber>
    </recommendedName>
</protein>
<dbReference type="GO" id="GO:0003978">
    <property type="term" value="F:UDP-glucose 4-epimerase activity"/>
    <property type="evidence" value="ECO:0007669"/>
    <property type="project" value="UniProtKB-UniRule"/>
</dbReference>
<keyword evidence="9" id="KW-0119">Carbohydrate metabolism</keyword>
<name>A0A813S4M1_9BILA</name>
<dbReference type="EC" id="5.1.3.2" evidence="9"/>
<keyword evidence="7" id="KW-0299">Galactose metabolism</keyword>
<dbReference type="UniPathway" id="UPA00214"/>
<evidence type="ECO:0000313" key="15">
    <source>
        <dbReference type="Proteomes" id="UP000663829"/>
    </source>
</evidence>
<evidence type="ECO:0000256" key="9">
    <source>
        <dbReference type="RuleBase" id="RU366046"/>
    </source>
</evidence>
<dbReference type="AlphaFoldDB" id="A0A813S4M1"/>
<dbReference type="Proteomes" id="UP000663829">
    <property type="component" value="Unassembled WGS sequence"/>
</dbReference>
<dbReference type="Gene3D" id="3.90.25.10">
    <property type="entry name" value="UDP-galactose 4-epimerase, domain 1"/>
    <property type="match status" value="1"/>
</dbReference>
<reference evidence="11" key="1">
    <citation type="submission" date="2021-02" db="EMBL/GenBank/DDBJ databases">
        <authorList>
            <person name="Nowell W R."/>
        </authorList>
    </citation>
    <scope>NUCLEOTIDE SEQUENCE</scope>
</reference>
<comment type="similarity">
    <text evidence="9">Belongs to the NAD(P)-dependent epimerase/dehydratase family.</text>
</comment>
<dbReference type="EMBL" id="CAJNOK010011786">
    <property type="protein sequence ID" value="CAF1148441.1"/>
    <property type="molecule type" value="Genomic_DNA"/>
</dbReference>
<evidence type="ECO:0000256" key="4">
    <source>
        <dbReference type="ARBA" id="ARBA00002760"/>
    </source>
</evidence>
<dbReference type="GO" id="GO:0033499">
    <property type="term" value="P:galactose catabolic process via UDP-galactose, Leloir pathway"/>
    <property type="evidence" value="ECO:0007669"/>
    <property type="project" value="TreeGrafter"/>
</dbReference>
<proteinExistence type="inferred from homology"/>
<dbReference type="InterPro" id="IPR005886">
    <property type="entry name" value="UDP_G4E"/>
</dbReference>
<feature type="domain" description="NAD(P)-binding" evidence="10">
    <location>
        <begin position="30"/>
        <end position="341"/>
    </location>
</feature>
<evidence type="ECO:0000259" key="10">
    <source>
        <dbReference type="Pfam" id="PF16363"/>
    </source>
</evidence>
<dbReference type="InterPro" id="IPR036291">
    <property type="entry name" value="NAD(P)-bd_dom_sf"/>
</dbReference>
<dbReference type="EMBL" id="CAJOBA010029921">
    <property type="protein sequence ID" value="CAF3952288.1"/>
    <property type="molecule type" value="Genomic_DNA"/>
</dbReference>
<comment type="catalytic activity">
    <reaction evidence="1">
        <text>UDP-N-acetyl-alpha-D-glucosamine = UDP-N-acetyl-alpha-D-galactosamine</text>
        <dbReference type="Rhea" id="RHEA:20517"/>
        <dbReference type="ChEBI" id="CHEBI:57705"/>
        <dbReference type="ChEBI" id="CHEBI:67138"/>
        <dbReference type="EC" id="5.1.3.7"/>
    </reaction>
</comment>
<comment type="catalytic activity">
    <reaction evidence="2 9">
        <text>UDP-alpha-D-glucose = UDP-alpha-D-galactose</text>
        <dbReference type="Rhea" id="RHEA:22168"/>
        <dbReference type="ChEBI" id="CHEBI:58885"/>
        <dbReference type="ChEBI" id="CHEBI:66914"/>
        <dbReference type="EC" id="5.1.3.2"/>
    </reaction>
</comment>
<keyword evidence="6 9" id="KW-0520">NAD</keyword>
<dbReference type="SUPFAM" id="SSF51735">
    <property type="entry name" value="NAD(P)-binding Rossmann-fold domains"/>
    <property type="match status" value="1"/>
</dbReference>
<evidence type="ECO:0000256" key="1">
    <source>
        <dbReference type="ARBA" id="ARBA00000014"/>
    </source>
</evidence>
<dbReference type="InterPro" id="IPR016040">
    <property type="entry name" value="NAD(P)-bd_dom"/>
</dbReference>
<dbReference type="PANTHER" id="PTHR43725">
    <property type="entry name" value="UDP-GLUCOSE 4-EPIMERASE"/>
    <property type="match status" value="1"/>
</dbReference>
<comment type="caution">
    <text evidence="11">The sequence shown here is derived from an EMBL/GenBank/DDBJ whole genome shotgun (WGS) entry which is preliminary data.</text>
</comment>
<evidence type="ECO:0000313" key="14">
    <source>
        <dbReference type="EMBL" id="CAF3952288.1"/>
    </source>
</evidence>
<sequence>MIYYVSHPWNKFEPFFPLYKSDNQQHLKILVPGGIGYIGSHCVIELVKVGYEPILVDNGCNSSLECLSRVEQIVGKKLIHYEIDILDVNQLERIFTEHTIFAILHLAALKSVGESIQKPLLYYRNNCMEKFGVKNFLFSSSATVYGSPQYLPLDEKHPCVGDQITNPYGKSKYVAEHILKDASIAHKDWNIVILRYFNPVGAHESGKIGEDPVGTPNNLMPYVAQVAVGRLPHVNVMGTDYDTPDGTGVRDYIHVVDLAIGHVAAMNKFKENCGLKIYNLGTGHGYSVLEMIKALEKASGRNIAFKNCPRRPGDLASVYADPQLAAKELNWTAKRGLDEMCMYKCLSIGFDEFHTRLWYNHCGLVGMVNNCPNMNER</sequence>
<evidence type="ECO:0000313" key="11">
    <source>
        <dbReference type="EMBL" id="CAF0789499.1"/>
    </source>
</evidence>
<dbReference type="Proteomes" id="UP000677228">
    <property type="component" value="Unassembled WGS sequence"/>
</dbReference>
<evidence type="ECO:0000256" key="7">
    <source>
        <dbReference type="ARBA" id="ARBA00023144"/>
    </source>
</evidence>
<evidence type="ECO:0000313" key="13">
    <source>
        <dbReference type="EMBL" id="CAF3573634.1"/>
    </source>
</evidence>
<dbReference type="CDD" id="cd05247">
    <property type="entry name" value="UDP_G4E_1_SDR_e"/>
    <property type="match status" value="1"/>
</dbReference>
<comment type="cofactor">
    <cofactor evidence="3 9">
        <name>NAD(+)</name>
        <dbReference type="ChEBI" id="CHEBI:57540"/>
    </cofactor>
</comment>
<dbReference type="GO" id="GO:0003974">
    <property type="term" value="F:UDP-N-acetylglucosamine 4-epimerase activity"/>
    <property type="evidence" value="ECO:0007669"/>
    <property type="project" value="UniProtKB-EC"/>
</dbReference>
<evidence type="ECO:0000313" key="12">
    <source>
        <dbReference type="EMBL" id="CAF1148441.1"/>
    </source>
</evidence>
<dbReference type="EMBL" id="CAJOBC010000339">
    <property type="protein sequence ID" value="CAF3573634.1"/>
    <property type="molecule type" value="Genomic_DNA"/>
</dbReference>
<dbReference type="Gene3D" id="3.40.50.720">
    <property type="entry name" value="NAD(P)-binding Rossmann-like Domain"/>
    <property type="match status" value="1"/>
</dbReference>
<keyword evidence="8 9" id="KW-0413">Isomerase</keyword>
<comment type="subunit">
    <text evidence="9">Homodimer.</text>
</comment>
<gene>
    <name evidence="11" type="ORF">GPM918_LOCUS2922</name>
    <name evidence="12" type="ORF">OVA965_LOCUS21480</name>
    <name evidence="13" type="ORF">SRO942_LOCUS2922</name>
    <name evidence="14" type="ORF">TMI583_LOCUS22138</name>
</gene>
<dbReference type="OrthoDB" id="9402762at2759"/>
<accession>A0A813S4M1</accession>
<evidence type="ECO:0000256" key="8">
    <source>
        <dbReference type="ARBA" id="ARBA00023235"/>
    </source>
</evidence>
<keyword evidence="15" id="KW-1185">Reference proteome</keyword>
<dbReference type="NCBIfam" id="TIGR01179">
    <property type="entry name" value="galE"/>
    <property type="match status" value="1"/>
</dbReference>
<dbReference type="PANTHER" id="PTHR43725:SF47">
    <property type="entry name" value="UDP-GLUCOSE 4-EPIMERASE"/>
    <property type="match status" value="1"/>
</dbReference>
<comment type="function">
    <text evidence="4">Catalyzes two distinct but analogous reactions: the reversible epimerization of UDP-glucose to UDP-galactose and the reversible epimerization of UDP-N-acetylglucosamine to UDP-N-acetylgalactosamine. The reaction with UDP-Gal plays a critical role in the Leloir pathway of galactose catabolism in which galactose is converted to the glycolytic intermediate glucose 6-phosphate. It contributes to the catabolism of dietary galactose and enables the endogenous biosynthesis of both UDP-Gal and UDP-GalNAc when exogenous sources are limited. Both UDP-sugar interconversions are important in the synthesis of glycoproteins and glycolipids.</text>
</comment>
<dbReference type="Pfam" id="PF16363">
    <property type="entry name" value="GDP_Man_Dehyd"/>
    <property type="match status" value="1"/>
</dbReference>